<keyword evidence="7" id="KW-0472">Membrane</keyword>
<evidence type="ECO:0000256" key="5">
    <source>
        <dbReference type="ARBA" id="ARBA00022729"/>
    </source>
</evidence>
<keyword evidence="5 11" id="KW-0732">Signal</keyword>
<evidence type="ECO:0000256" key="10">
    <source>
        <dbReference type="ARBA" id="ARBA00023288"/>
    </source>
</evidence>
<name>A0A8J4WUG8_CLAMG</name>
<evidence type="ECO:0000256" key="1">
    <source>
        <dbReference type="ARBA" id="ARBA00004609"/>
    </source>
</evidence>
<feature type="chain" id="PRO_5035162548" evidence="11">
    <location>
        <begin position="19"/>
        <end position="70"/>
    </location>
</feature>
<keyword evidence="6" id="KW-0654">Proteoglycan</keyword>
<dbReference type="Proteomes" id="UP000727407">
    <property type="component" value="Unassembled WGS sequence"/>
</dbReference>
<comment type="subcellular location">
    <subcellularLocation>
        <location evidence="1">Cell membrane</location>
        <topology evidence="1">Lipid-anchor</topology>
        <topology evidence="1">GPI-anchor</topology>
    </subcellularLocation>
</comment>
<keyword evidence="8" id="KW-0325">Glycoprotein</keyword>
<dbReference type="InterPro" id="IPR001863">
    <property type="entry name" value="Glypican"/>
</dbReference>
<evidence type="ECO:0000256" key="4">
    <source>
        <dbReference type="ARBA" id="ARBA00022622"/>
    </source>
</evidence>
<evidence type="ECO:0000256" key="3">
    <source>
        <dbReference type="ARBA" id="ARBA00022475"/>
    </source>
</evidence>
<dbReference type="GO" id="GO:0005886">
    <property type="term" value="C:plasma membrane"/>
    <property type="evidence" value="ECO:0007669"/>
    <property type="project" value="UniProtKB-SubCell"/>
</dbReference>
<dbReference type="GO" id="GO:0098552">
    <property type="term" value="C:side of membrane"/>
    <property type="evidence" value="ECO:0007669"/>
    <property type="project" value="UniProtKB-KW"/>
</dbReference>
<dbReference type="AlphaFoldDB" id="A0A8J4WUG8"/>
<evidence type="ECO:0000256" key="7">
    <source>
        <dbReference type="ARBA" id="ARBA00023136"/>
    </source>
</evidence>
<evidence type="ECO:0000313" key="12">
    <source>
        <dbReference type="EMBL" id="KAF5891556.1"/>
    </source>
</evidence>
<dbReference type="Pfam" id="PF01153">
    <property type="entry name" value="Glypican"/>
    <property type="match status" value="1"/>
</dbReference>
<accession>A0A8J4WUG8</accession>
<dbReference type="EMBL" id="QNUK01000573">
    <property type="protein sequence ID" value="KAF5891556.1"/>
    <property type="molecule type" value="Genomic_DNA"/>
</dbReference>
<proteinExistence type="inferred from homology"/>
<evidence type="ECO:0000256" key="9">
    <source>
        <dbReference type="ARBA" id="ARBA00023207"/>
    </source>
</evidence>
<evidence type="ECO:0000256" key="8">
    <source>
        <dbReference type="ARBA" id="ARBA00023180"/>
    </source>
</evidence>
<evidence type="ECO:0000256" key="2">
    <source>
        <dbReference type="ARBA" id="ARBA00010260"/>
    </source>
</evidence>
<keyword evidence="3" id="KW-1003">Cell membrane</keyword>
<keyword evidence="4" id="KW-0336">GPI-anchor</keyword>
<keyword evidence="13" id="KW-1185">Reference proteome</keyword>
<keyword evidence="9" id="KW-0357">Heparan sulfate</keyword>
<evidence type="ECO:0000256" key="11">
    <source>
        <dbReference type="SAM" id="SignalP"/>
    </source>
</evidence>
<keyword evidence="10" id="KW-0449">Lipoprotein</keyword>
<comment type="similarity">
    <text evidence="2">Belongs to the glypican family.</text>
</comment>
<comment type="caution">
    <text evidence="12">The sequence shown here is derived from an EMBL/GenBank/DDBJ whole genome shotgun (WGS) entry which is preliminary data.</text>
</comment>
<protein>
    <submittedName>
        <fullName evidence="12">Glypican-1-like</fullName>
    </submittedName>
</protein>
<organism evidence="12 13">
    <name type="scientific">Clarias magur</name>
    <name type="common">Asian catfish</name>
    <name type="synonym">Macropteronotus magur</name>
    <dbReference type="NCBI Taxonomy" id="1594786"/>
    <lineage>
        <taxon>Eukaryota</taxon>
        <taxon>Metazoa</taxon>
        <taxon>Chordata</taxon>
        <taxon>Craniata</taxon>
        <taxon>Vertebrata</taxon>
        <taxon>Euteleostomi</taxon>
        <taxon>Actinopterygii</taxon>
        <taxon>Neopterygii</taxon>
        <taxon>Teleostei</taxon>
        <taxon>Ostariophysi</taxon>
        <taxon>Siluriformes</taxon>
        <taxon>Clariidae</taxon>
        <taxon>Clarias</taxon>
    </lineage>
</organism>
<evidence type="ECO:0000256" key="6">
    <source>
        <dbReference type="ARBA" id="ARBA00022974"/>
    </source>
</evidence>
<dbReference type="GO" id="GO:0009966">
    <property type="term" value="P:regulation of signal transduction"/>
    <property type="evidence" value="ECO:0007669"/>
    <property type="project" value="InterPro"/>
</dbReference>
<sequence length="70" mass="7279">MDVRLALVLCVLAGAASADSASGKSRSCAAFQQFYSNKGFSLGVVPQAPISGECLRKPCNSLSQVSQTQQ</sequence>
<gene>
    <name evidence="12" type="ORF">DAT39_018743</name>
</gene>
<reference evidence="12" key="1">
    <citation type="submission" date="2020-07" db="EMBL/GenBank/DDBJ databases">
        <title>Clarias magur genome sequencing, assembly and annotation.</title>
        <authorList>
            <person name="Kushwaha B."/>
            <person name="Kumar R."/>
            <person name="Das P."/>
            <person name="Joshi C.G."/>
            <person name="Kumar D."/>
            <person name="Nagpure N.S."/>
            <person name="Pandey M."/>
            <person name="Agarwal S."/>
            <person name="Srivastava S."/>
            <person name="Singh M."/>
            <person name="Sahoo L."/>
            <person name="Jayasankar P."/>
            <person name="Meher P.K."/>
            <person name="Koringa P.G."/>
            <person name="Iquebal M.A."/>
            <person name="Das S.P."/>
            <person name="Bit A."/>
            <person name="Patnaik S."/>
            <person name="Patel N."/>
            <person name="Shah T.M."/>
            <person name="Hinsu A."/>
            <person name="Jena J.K."/>
        </authorList>
    </citation>
    <scope>NUCLEOTIDE SEQUENCE</scope>
    <source>
        <strain evidence="12">CIFAMagur01</strain>
        <tissue evidence="12">Testis</tissue>
    </source>
</reference>
<feature type="signal peptide" evidence="11">
    <location>
        <begin position="1"/>
        <end position="18"/>
    </location>
</feature>
<evidence type="ECO:0000313" key="13">
    <source>
        <dbReference type="Proteomes" id="UP000727407"/>
    </source>
</evidence>